<dbReference type="RefSeq" id="WP_067019619.1">
    <property type="nucleotide sequence ID" value="NZ_FLOB01000014.1"/>
</dbReference>
<keyword evidence="3" id="KW-1185">Reference proteome</keyword>
<dbReference type="OrthoDB" id="9801954at2"/>
<keyword evidence="2" id="KW-0328">Glycosyltransferase</keyword>
<dbReference type="InterPro" id="IPR029044">
    <property type="entry name" value="Nucleotide-diphossugar_trans"/>
</dbReference>
<dbReference type="Proteomes" id="UP000092544">
    <property type="component" value="Unassembled WGS sequence"/>
</dbReference>
<dbReference type="GO" id="GO:0016757">
    <property type="term" value="F:glycosyltransferase activity"/>
    <property type="evidence" value="ECO:0007669"/>
    <property type="project" value="UniProtKB-KW"/>
</dbReference>
<organism evidence="2 3">
    <name type="scientific">Marinomonas spartinae</name>
    <dbReference type="NCBI Taxonomy" id="1792290"/>
    <lineage>
        <taxon>Bacteria</taxon>
        <taxon>Pseudomonadati</taxon>
        <taxon>Pseudomonadota</taxon>
        <taxon>Gammaproteobacteria</taxon>
        <taxon>Oceanospirillales</taxon>
        <taxon>Oceanospirillaceae</taxon>
        <taxon>Marinomonas</taxon>
    </lineage>
</organism>
<evidence type="ECO:0000313" key="2">
    <source>
        <dbReference type="EMBL" id="SBS36734.1"/>
    </source>
</evidence>
<dbReference type="EC" id="2.4.1.305" evidence="2"/>
<feature type="domain" description="Glycosyltransferase 2-like" evidence="1">
    <location>
        <begin position="8"/>
        <end position="133"/>
    </location>
</feature>
<dbReference type="SUPFAM" id="SSF53448">
    <property type="entry name" value="Nucleotide-diphospho-sugar transferases"/>
    <property type="match status" value="1"/>
</dbReference>
<dbReference type="InterPro" id="IPR050834">
    <property type="entry name" value="Glycosyltransf_2"/>
</dbReference>
<evidence type="ECO:0000259" key="1">
    <source>
        <dbReference type="Pfam" id="PF00535"/>
    </source>
</evidence>
<reference evidence="2 3" key="1">
    <citation type="submission" date="2016-06" db="EMBL/GenBank/DDBJ databases">
        <authorList>
            <person name="Kjaerup R.B."/>
            <person name="Dalgaard T.S."/>
            <person name="Juul-Madsen H.R."/>
        </authorList>
    </citation>
    <scope>NUCLEOTIDE SEQUENCE [LARGE SCALE GENOMIC DNA]</scope>
    <source>
        <strain evidence="2 3">CECT 8886</strain>
    </source>
</reference>
<name>A0A1A8TSU4_9GAMM</name>
<dbReference type="Pfam" id="PF00535">
    <property type="entry name" value="Glycos_transf_2"/>
    <property type="match status" value="1"/>
</dbReference>
<gene>
    <name evidence="2" type="primary">wfgD</name>
    <name evidence="2" type="ORF">MSP8886_03826</name>
</gene>
<sequence length="296" mass="33549">MAIANLVSIIMPVHQGQMTLIRALDSLFKQTYPNWECILIADDGFDYKWWLKQQGIQDIRLRFTQTEQARSGPNIARNVGKKLARGEWIAPLDVDDLYYPTRLAQLIPLAQASGLALDNVCVVNDDSQKTITMGLKQPTTQLSINDFFTTNTPLLFLFHHSLAQHSWEPIARGGDTLFNLRALETAGYATCHQEALHEYRVYKQSMCHSPNVGNIFDQAYQETLQRLHLDGLGFQNTQFKNKVIELITYKKTLNLAFEKAIENGFNGDFQAFSSTSQSYSKISLSNNQIHLNSTSL</sequence>
<dbReference type="AlphaFoldDB" id="A0A1A8TSU4"/>
<dbReference type="PANTHER" id="PTHR43685">
    <property type="entry name" value="GLYCOSYLTRANSFERASE"/>
    <property type="match status" value="1"/>
</dbReference>
<dbReference type="CDD" id="cd00761">
    <property type="entry name" value="Glyco_tranf_GTA_type"/>
    <property type="match status" value="1"/>
</dbReference>
<evidence type="ECO:0000313" key="3">
    <source>
        <dbReference type="Proteomes" id="UP000092544"/>
    </source>
</evidence>
<proteinExistence type="predicted"/>
<keyword evidence="2" id="KW-0808">Transferase</keyword>
<dbReference type="EMBL" id="FLOB01000014">
    <property type="protein sequence ID" value="SBS36734.1"/>
    <property type="molecule type" value="Genomic_DNA"/>
</dbReference>
<accession>A0A1A8TSU4</accession>
<dbReference type="Gene3D" id="3.90.550.10">
    <property type="entry name" value="Spore Coat Polysaccharide Biosynthesis Protein SpsA, Chain A"/>
    <property type="match status" value="1"/>
</dbReference>
<dbReference type="PANTHER" id="PTHR43685:SF2">
    <property type="entry name" value="GLYCOSYLTRANSFERASE 2-LIKE DOMAIN-CONTAINING PROTEIN"/>
    <property type="match status" value="1"/>
</dbReference>
<protein>
    <submittedName>
        <fullName evidence="2">UDP-Glc:alpha-D-GlcNAc-diphosphoundecaprenol beta-1,3-glucosyltransferase WfgD</fullName>
        <ecNumber evidence="2">2.4.1.305</ecNumber>
    </submittedName>
</protein>
<dbReference type="InterPro" id="IPR001173">
    <property type="entry name" value="Glyco_trans_2-like"/>
</dbReference>
<dbReference type="STRING" id="1792290.MSP8886_03826"/>